<dbReference type="AlphaFoldDB" id="A0A5B7G0E8"/>
<sequence>MPRVVEKTVLWSLVVVVVVVQQHPRYARQPATPRQETLTPTPRPQGRTQHPGTSVVFTSNKWKVGIPATACHFARV</sequence>
<organism evidence="3 4">
    <name type="scientific">Portunus trituberculatus</name>
    <name type="common">Swimming crab</name>
    <name type="synonym">Neptunus trituberculatus</name>
    <dbReference type="NCBI Taxonomy" id="210409"/>
    <lineage>
        <taxon>Eukaryota</taxon>
        <taxon>Metazoa</taxon>
        <taxon>Ecdysozoa</taxon>
        <taxon>Arthropoda</taxon>
        <taxon>Crustacea</taxon>
        <taxon>Multicrustacea</taxon>
        <taxon>Malacostraca</taxon>
        <taxon>Eumalacostraca</taxon>
        <taxon>Eucarida</taxon>
        <taxon>Decapoda</taxon>
        <taxon>Pleocyemata</taxon>
        <taxon>Brachyura</taxon>
        <taxon>Eubrachyura</taxon>
        <taxon>Portunoidea</taxon>
        <taxon>Portunidae</taxon>
        <taxon>Portuninae</taxon>
        <taxon>Portunus</taxon>
    </lineage>
</organism>
<accession>A0A5B7G0E8</accession>
<keyword evidence="2" id="KW-0732">Signal</keyword>
<feature type="region of interest" description="Disordered" evidence="1">
    <location>
        <begin position="26"/>
        <end position="53"/>
    </location>
</feature>
<name>A0A5B7G0E8_PORTR</name>
<protein>
    <recommendedName>
        <fullName evidence="5">Secreted protein</fullName>
    </recommendedName>
</protein>
<feature type="chain" id="PRO_5022741210" description="Secreted protein" evidence="2">
    <location>
        <begin position="28"/>
        <end position="76"/>
    </location>
</feature>
<dbReference type="Proteomes" id="UP000324222">
    <property type="component" value="Unassembled WGS sequence"/>
</dbReference>
<comment type="caution">
    <text evidence="3">The sequence shown here is derived from an EMBL/GenBank/DDBJ whole genome shotgun (WGS) entry which is preliminary data.</text>
</comment>
<proteinExistence type="predicted"/>
<evidence type="ECO:0000313" key="4">
    <source>
        <dbReference type="Proteomes" id="UP000324222"/>
    </source>
</evidence>
<dbReference type="EMBL" id="VSRR010009705">
    <property type="protein sequence ID" value="MPC50743.1"/>
    <property type="molecule type" value="Genomic_DNA"/>
</dbReference>
<evidence type="ECO:0000256" key="1">
    <source>
        <dbReference type="SAM" id="MobiDB-lite"/>
    </source>
</evidence>
<evidence type="ECO:0008006" key="5">
    <source>
        <dbReference type="Google" id="ProtNLM"/>
    </source>
</evidence>
<feature type="compositionally biased region" description="Polar residues" evidence="1">
    <location>
        <begin position="32"/>
        <end position="53"/>
    </location>
</feature>
<evidence type="ECO:0000313" key="3">
    <source>
        <dbReference type="EMBL" id="MPC50743.1"/>
    </source>
</evidence>
<evidence type="ECO:0000256" key="2">
    <source>
        <dbReference type="SAM" id="SignalP"/>
    </source>
</evidence>
<feature type="signal peptide" evidence="2">
    <location>
        <begin position="1"/>
        <end position="27"/>
    </location>
</feature>
<reference evidence="3 4" key="1">
    <citation type="submission" date="2019-05" db="EMBL/GenBank/DDBJ databases">
        <title>Another draft genome of Portunus trituberculatus and its Hox gene families provides insights of decapod evolution.</title>
        <authorList>
            <person name="Jeong J.-H."/>
            <person name="Song I."/>
            <person name="Kim S."/>
            <person name="Choi T."/>
            <person name="Kim D."/>
            <person name="Ryu S."/>
            <person name="Kim W."/>
        </authorList>
    </citation>
    <scope>NUCLEOTIDE SEQUENCE [LARGE SCALE GENOMIC DNA]</scope>
    <source>
        <tissue evidence="3">Muscle</tissue>
    </source>
</reference>
<gene>
    <name evidence="3" type="ORF">E2C01_044573</name>
</gene>
<keyword evidence="4" id="KW-1185">Reference proteome</keyword>